<dbReference type="AlphaFoldDB" id="A0A314Y2W3"/>
<dbReference type="Gene3D" id="3.40.50.300">
    <property type="entry name" value="P-loop containing nucleotide triphosphate hydrolases"/>
    <property type="match status" value="1"/>
</dbReference>
<feature type="domain" description="ATPase F1/V1/A1 complex alpha/beta subunit nucleotide-binding" evidence="12">
    <location>
        <begin position="102"/>
        <end position="237"/>
    </location>
</feature>
<evidence type="ECO:0000256" key="4">
    <source>
        <dbReference type="ARBA" id="ARBA00022448"/>
    </source>
</evidence>
<feature type="domain" description="ATPase F1/V1/A1 complex alpha/beta subunit N-terminal" evidence="13">
    <location>
        <begin position="1"/>
        <end position="45"/>
    </location>
</feature>
<evidence type="ECO:0000256" key="9">
    <source>
        <dbReference type="ARBA" id="ARBA00023136"/>
    </source>
</evidence>
<evidence type="ECO:0000256" key="3">
    <source>
        <dbReference type="ARBA" id="ARBA00016087"/>
    </source>
</evidence>
<dbReference type="PANTHER" id="PTHR48082">
    <property type="entry name" value="ATP SYNTHASE SUBUNIT ALPHA, MITOCHONDRIAL"/>
    <property type="match status" value="1"/>
</dbReference>
<keyword evidence="8" id="KW-0406">Ion transport</keyword>
<organism evidence="14 15">
    <name type="scientific">Prunus yedoensis var. nudiflora</name>
    <dbReference type="NCBI Taxonomy" id="2094558"/>
    <lineage>
        <taxon>Eukaryota</taxon>
        <taxon>Viridiplantae</taxon>
        <taxon>Streptophyta</taxon>
        <taxon>Embryophyta</taxon>
        <taxon>Tracheophyta</taxon>
        <taxon>Spermatophyta</taxon>
        <taxon>Magnoliopsida</taxon>
        <taxon>eudicotyledons</taxon>
        <taxon>Gunneridae</taxon>
        <taxon>Pentapetalae</taxon>
        <taxon>rosids</taxon>
        <taxon>fabids</taxon>
        <taxon>Rosales</taxon>
        <taxon>Rosaceae</taxon>
        <taxon>Amygdaloideae</taxon>
        <taxon>Amygdaleae</taxon>
        <taxon>Prunus</taxon>
    </lineage>
</organism>
<evidence type="ECO:0000256" key="1">
    <source>
        <dbReference type="ARBA" id="ARBA00004273"/>
    </source>
</evidence>
<dbReference type="GO" id="GO:0005743">
    <property type="term" value="C:mitochondrial inner membrane"/>
    <property type="evidence" value="ECO:0007669"/>
    <property type="project" value="UniProtKB-SubCell"/>
</dbReference>
<reference evidence="14 15" key="1">
    <citation type="submission" date="2018-02" db="EMBL/GenBank/DDBJ databases">
        <title>Draft genome of wild Prunus yedoensis var. nudiflora.</title>
        <authorList>
            <person name="Baek S."/>
            <person name="Kim J.-H."/>
            <person name="Choi K."/>
            <person name="Kim G.-B."/>
            <person name="Cho A."/>
            <person name="Jang H."/>
            <person name="Shin C.-H."/>
            <person name="Yu H.-J."/>
            <person name="Mun J.-H."/>
        </authorList>
    </citation>
    <scope>NUCLEOTIDE SEQUENCE [LARGE SCALE GENOMIC DNA]</scope>
    <source>
        <strain evidence="15">cv. Jeju island</strain>
        <tissue evidence="14">Leaf</tissue>
    </source>
</reference>
<keyword evidence="15" id="KW-1185">Reference proteome</keyword>
<dbReference type="GO" id="GO:0045259">
    <property type="term" value="C:proton-transporting ATP synthase complex"/>
    <property type="evidence" value="ECO:0007669"/>
    <property type="project" value="UniProtKB-KW"/>
</dbReference>
<dbReference type="SUPFAM" id="SSF50615">
    <property type="entry name" value="N-terminal domain of alpha and beta subunits of F1 ATP synthase"/>
    <property type="match status" value="1"/>
</dbReference>
<evidence type="ECO:0000313" key="15">
    <source>
        <dbReference type="Proteomes" id="UP000250321"/>
    </source>
</evidence>
<evidence type="ECO:0000256" key="5">
    <source>
        <dbReference type="ARBA" id="ARBA00022741"/>
    </source>
</evidence>
<keyword evidence="11" id="KW-0066">ATP synthesis</keyword>
<dbReference type="Pfam" id="PF00006">
    <property type="entry name" value="ATP-synt_ab"/>
    <property type="match status" value="1"/>
</dbReference>
<dbReference type="GO" id="GO:0005524">
    <property type="term" value="F:ATP binding"/>
    <property type="evidence" value="ECO:0007669"/>
    <property type="project" value="UniProtKB-KW"/>
</dbReference>
<accession>A0A314Y2W3</accession>
<keyword evidence="7" id="KW-0067">ATP-binding</keyword>
<sequence>MAGELVEFEEGTIGIALNLESNNVGVVLMGDGLMIQEGSSVKATGRIAQIPVSEAFLGRVINALAKPIDGRGEISSSESRLIESPAPGISRRSVYEPLQTGQTGKTAVATDTILNQQGQNVVCVYVAIGQKASSVAQVVTALQERGAMEYTIVVAETADSPATLQYLAPYTGAALAEYFMYREQHTSIIYDDPSKQAQAYRQMSLLLRRPPGREAYPGDVFYLHSRLLERAAKSSSRLAALSKRRECGLKSIIESDHNDRIDYLHA</sequence>
<dbReference type="Gene3D" id="2.40.30.20">
    <property type="match status" value="1"/>
</dbReference>
<dbReference type="InterPro" id="IPR023366">
    <property type="entry name" value="ATP_synth_asu-like_sf"/>
</dbReference>
<dbReference type="InterPro" id="IPR000194">
    <property type="entry name" value="ATPase_F1/V1/A1_a/bsu_nucl-bd"/>
</dbReference>
<dbReference type="InterPro" id="IPR036121">
    <property type="entry name" value="ATPase_F1/V1/A1_a/bsu_N_sf"/>
</dbReference>
<dbReference type="SUPFAM" id="SSF52540">
    <property type="entry name" value="P-loop containing nucleoside triphosphate hydrolases"/>
    <property type="match status" value="1"/>
</dbReference>
<dbReference type="InterPro" id="IPR004100">
    <property type="entry name" value="ATPase_F1/V1/A1_a/bsu_N"/>
</dbReference>
<gene>
    <name evidence="14" type="ORF">Pyn_20556</name>
</gene>
<evidence type="ECO:0000256" key="7">
    <source>
        <dbReference type="ARBA" id="ARBA00022840"/>
    </source>
</evidence>
<keyword evidence="5" id="KW-0547">Nucleotide-binding</keyword>
<evidence type="ECO:0000256" key="11">
    <source>
        <dbReference type="ARBA" id="ARBA00023310"/>
    </source>
</evidence>
<dbReference type="Pfam" id="PF02874">
    <property type="entry name" value="ATP-synt_ab_N"/>
    <property type="match status" value="1"/>
</dbReference>
<dbReference type="PANTHER" id="PTHR48082:SF2">
    <property type="entry name" value="ATP SYNTHASE SUBUNIT ALPHA, MITOCHONDRIAL"/>
    <property type="match status" value="1"/>
</dbReference>
<keyword evidence="6" id="KW-0375">Hydrogen ion transport</keyword>
<dbReference type="EMBL" id="PJQY01001924">
    <property type="protein sequence ID" value="PQP98133.1"/>
    <property type="molecule type" value="Genomic_DNA"/>
</dbReference>
<dbReference type="FunFam" id="3.40.50.300:FF:004039">
    <property type="entry name" value="ATP synthase subunit alpha, mitochondrial"/>
    <property type="match status" value="1"/>
</dbReference>
<dbReference type="Proteomes" id="UP000250321">
    <property type="component" value="Unassembled WGS sequence"/>
</dbReference>
<dbReference type="Gene3D" id="3.40.50.12240">
    <property type="match status" value="1"/>
</dbReference>
<name>A0A314Y2W3_PRUYE</name>
<keyword evidence="9" id="KW-0472">Membrane</keyword>
<keyword evidence="10" id="KW-0139">CF(1)</keyword>
<comment type="similarity">
    <text evidence="2">Belongs to the ATPase alpha/beta chains family.</text>
</comment>
<dbReference type="GO" id="GO:0046933">
    <property type="term" value="F:proton-transporting ATP synthase activity, rotational mechanism"/>
    <property type="evidence" value="ECO:0007669"/>
    <property type="project" value="InterPro"/>
</dbReference>
<evidence type="ECO:0000256" key="10">
    <source>
        <dbReference type="ARBA" id="ARBA00023196"/>
    </source>
</evidence>
<dbReference type="InterPro" id="IPR027417">
    <property type="entry name" value="P-loop_NTPase"/>
</dbReference>
<evidence type="ECO:0000256" key="8">
    <source>
        <dbReference type="ARBA" id="ARBA00023065"/>
    </source>
</evidence>
<evidence type="ECO:0000259" key="13">
    <source>
        <dbReference type="Pfam" id="PF02874"/>
    </source>
</evidence>
<keyword evidence="4" id="KW-0813">Transport</keyword>
<evidence type="ECO:0000259" key="12">
    <source>
        <dbReference type="Pfam" id="PF00006"/>
    </source>
</evidence>
<proteinExistence type="inferred from homology"/>
<evidence type="ECO:0000313" key="14">
    <source>
        <dbReference type="EMBL" id="PQP98133.1"/>
    </source>
</evidence>
<protein>
    <recommendedName>
        <fullName evidence="3">ATP synthase subunit alpha, mitochondrial</fullName>
    </recommendedName>
</protein>
<dbReference type="CDD" id="cd18116">
    <property type="entry name" value="ATP-synt_F1_alpha_N"/>
    <property type="match status" value="1"/>
</dbReference>
<comment type="subcellular location">
    <subcellularLocation>
        <location evidence="1">Mitochondrion inner membrane</location>
    </subcellularLocation>
</comment>
<evidence type="ECO:0000256" key="6">
    <source>
        <dbReference type="ARBA" id="ARBA00022781"/>
    </source>
</evidence>
<dbReference type="GO" id="GO:0043531">
    <property type="term" value="F:ADP binding"/>
    <property type="evidence" value="ECO:0007669"/>
    <property type="project" value="TreeGrafter"/>
</dbReference>
<comment type="caution">
    <text evidence="14">The sequence shown here is derived from an EMBL/GenBank/DDBJ whole genome shotgun (WGS) entry which is preliminary data.</text>
</comment>
<evidence type="ECO:0000256" key="2">
    <source>
        <dbReference type="ARBA" id="ARBA00008936"/>
    </source>
</evidence>
<dbReference type="InterPro" id="IPR005294">
    <property type="entry name" value="ATP_synth_F1_asu"/>
</dbReference>
<dbReference type="STRING" id="2094558.A0A314Y2W3"/>
<dbReference type="OrthoDB" id="1153511at2759"/>